<dbReference type="InterPro" id="IPR004072">
    <property type="entry name" value="Vmron_rcpt_1"/>
</dbReference>
<organism evidence="13 14">
    <name type="scientific">Galeopterus variegatus</name>
    <name type="common">Malayan flying lemur</name>
    <name type="synonym">Cynocephalus variegatus</name>
    <dbReference type="NCBI Taxonomy" id="482537"/>
    <lineage>
        <taxon>Eukaryota</taxon>
        <taxon>Metazoa</taxon>
        <taxon>Chordata</taxon>
        <taxon>Craniata</taxon>
        <taxon>Vertebrata</taxon>
        <taxon>Euteleostomi</taxon>
        <taxon>Mammalia</taxon>
        <taxon>Eutheria</taxon>
        <taxon>Euarchontoglires</taxon>
        <taxon>Dermoptera</taxon>
        <taxon>Cynocephalidae</taxon>
        <taxon>Galeopterus</taxon>
    </lineage>
</organism>
<dbReference type="Proteomes" id="UP000694923">
    <property type="component" value="Unplaced"/>
</dbReference>
<dbReference type="CDD" id="cd13949">
    <property type="entry name" value="7tm_V1R_pheromone"/>
    <property type="match status" value="1"/>
</dbReference>
<keyword evidence="13" id="KW-1185">Reference proteome</keyword>
<dbReference type="SUPFAM" id="SSF81321">
    <property type="entry name" value="Family A G protein-coupled receptor-like"/>
    <property type="match status" value="1"/>
</dbReference>
<evidence type="ECO:0000259" key="12">
    <source>
        <dbReference type="PROSITE" id="PS50262"/>
    </source>
</evidence>
<dbReference type="Gene3D" id="1.20.1070.10">
    <property type="entry name" value="Rhodopsin 7-helix transmembrane proteins"/>
    <property type="match status" value="1"/>
</dbReference>
<feature type="transmembrane region" description="Helical" evidence="11">
    <location>
        <begin position="236"/>
        <end position="260"/>
    </location>
</feature>
<dbReference type="Pfam" id="PF03402">
    <property type="entry name" value="V1R"/>
    <property type="match status" value="1"/>
</dbReference>
<evidence type="ECO:0000256" key="2">
    <source>
        <dbReference type="ARBA" id="ARBA00010663"/>
    </source>
</evidence>
<keyword evidence="9 11" id="KW-0675">Receptor</keyword>
<feature type="transmembrane region" description="Helical" evidence="11">
    <location>
        <begin position="179"/>
        <end position="208"/>
    </location>
</feature>
<feature type="transmembrane region" description="Helical" evidence="11">
    <location>
        <begin position="46"/>
        <end position="70"/>
    </location>
</feature>
<evidence type="ECO:0000256" key="8">
    <source>
        <dbReference type="ARBA" id="ARBA00023136"/>
    </source>
</evidence>
<protein>
    <recommendedName>
        <fullName evidence="11">Vomeronasal type-1 receptor</fullName>
    </recommendedName>
</protein>
<dbReference type="GeneID" id="103592056"/>
<comment type="similarity">
    <text evidence="2 11">Belongs to the G-protein coupled receptor 1 family.</text>
</comment>
<evidence type="ECO:0000313" key="13">
    <source>
        <dbReference type="Proteomes" id="UP000694923"/>
    </source>
</evidence>
<keyword evidence="4 11" id="KW-0589">Pheromone response</keyword>
<evidence type="ECO:0000256" key="11">
    <source>
        <dbReference type="RuleBase" id="RU364061"/>
    </source>
</evidence>
<feature type="domain" description="G-protein coupled receptors family 1 profile" evidence="12">
    <location>
        <begin position="22"/>
        <end position="286"/>
    </location>
</feature>
<keyword evidence="5 11" id="KW-0812">Transmembrane</keyword>
<evidence type="ECO:0000256" key="6">
    <source>
        <dbReference type="ARBA" id="ARBA00022989"/>
    </source>
</evidence>
<keyword evidence="3 11" id="KW-1003">Cell membrane</keyword>
<evidence type="ECO:0000313" key="14">
    <source>
        <dbReference type="RefSeq" id="XP_008572865.1"/>
    </source>
</evidence>
<proteinExistence type="inferred from homology"/>
<dbReference type="PROSITE" id="PS50262">
    <property type="entry name" value="G_PROTEIN_RECEP_F1_2"/>
    <property type="match status" value="1"/>
</dbReference>
<keyword evidence="7 11" id="KW-0297">G-protein coupled receptor</keyword>
<dbReference type="InterPro" id="IPR017452">
    <property type="entry name" value="GPCR_Rhodpsn_7TM"/>
</dbReference>
<name>A0ABM0QWX4_GALVR</name>
<keyword evidence="6 11" id="KW-1133">Transmembrane helix</keyword>
<reference evidence="14" key="1">
    <citation type="submission" date="2025-08" db="UniProtKB">
        <authorList>
            <consortium name="RefSeq"/>
        </authorList>
    </citation>
    <scope>IDENTIFICATION</scope>
</reference>
<evidence type="ECO:0000256" key="4">
    <source>
        <dbReference type="ARBA" id="ARBA00022507"/>
    </source>
</evidence>
<evidence type="ECO:0000256" key="1">
    <source>
        <dbReference type="ARBA" id="ARBA00004651"/>
    </source>
</evidence>
<keyword evidence="8 11" id="KW-0472">Membrane</keyword>
<feature type="transmembrane region" description="Helical" evidence="11">
    <location>
        <begin position="90"/>
        <end position="110"/>
    </location>
</feature>
<feature type="transmembrane region" description="Helical" evidence="11">
    <location>
        <begin position="266"/>
        <end position="287"/>
    </location>
</feature>
<feature type="transmembrane region" description="Helical" evidence="11">
    <location>
        <begin position="131"/>
        <end position="150"/>
    </location>
</feature>
<comment type="subcellular location">
    <subcellularLocation>
        <location evidence="1 11">Cell membrane</location>
        <topology evidence="1 11">Multi-pass membrane protein</topology>
    </subcellularLocation>
</comment>
<evidence type="ECO:0000256" key="10">
    <source>
        <dbReference type="ARBA" id="ARBA00023224"/>
    </source>
</evidence>
<dbReference type="PRINTS" id="PR01534">
    <property type="entry name" value="VOMERONASL1R"/>
</dbReference>
<dbReference type="PANTHER" id="PTHR24062">
    <property type="entry name" value="VOMERONASAL TYPE-1 RECEPTOR"/>
    <property type="match status" value="1"/>
</dbReference>
<evidence type="ECO:0000256" key="5">
    <source>
        <dbReference type="ARBA" id="ARBA00022692"/>
    </source>
</evidence>
<evidence type="ECO:0000256" key="9">
    <source>
        <dbReference type="ARBA" id="ARBA00023170"/>
    </source>
</evidence>
<feature type="transmembrane region" description="Helical" evidence="11">
    <location>
        <begin position="6"/>
        <end position="34"/>
    </location>
</feature>
<sequence length="313" mass="35352">MAASDVAIGIIFLSQTMVGIWGNFHLLCHFLFLYFTGCKLRSTDLILTHLSVANFLTLLCRGVTQTMAAFGLKDFLSDFGCKLLFYLHRVGRGVSISSTCLLSVFQAITISPSISRLAELKVKAPKYIQSSIYLSWILYMLTNVIFPLYVTGKWSNKNFTSQKDFGYCSSISHGKTRDILYAALLSFLDVSCLGLMLWASSFMVFILYRHKKRVQHIHRTNASPRSSPESRATKNILLLVSTFVYFYILSCMFQVCLSVINNPNSFLVNSAALFAGCFPAVSPFLLLRCDFSASRLCFAWVRNRKTPDFIRKI</sequence>
<gene>
    <name evidence="14" type="primary">LOC103592056</name>
</gene>
<accession>A0ABM0QWX4</accession>
<evidence type="ECO:0000256" key="7">
    <source>
        <dbReference type="ARBA" id="ARBA00023040"/>
    </source>
</evidence>
<keyword evidence="10 11" id="KW-0807">Transducer</keyword>
<dbReference type="RefSeq" id="XP_008572865.1">
    <property type="nucleotide sequence ID" value="XM_008574643.1"/>
</dbReference>
<evidence type="ECO:0000256" key="3">
    <source>
        <dbReference type="ARBA" id="ARBA00022475"/>
    </source>
</evidence>